<dbReference type="PANTHER" id="PTHR45774">
    <property type="entry name" value="BTB/POZ DOMAIN-CONTAINING"/>
    <property type="match status" value="1"/>
</dbReference>
<protein>
    <recommendedName>
        <fullName evidence="3">BTB domain-containing protein</fullName>
    </recommendedName>
</protein>
<keyword evidence="2" id="KW-0812">Transmembrane</keyword>
<feature type="transmembrane region" description="Helical" evidence="2">
    <location>
        <begin position="724"/>
        <end position="749"/>
    </location>
</feature>
<evidence type="ECO:0000313" key="4">
    <source>
        <dbReference type="EMBL" id="KAI8034433.1"/>
    </source>
</evidence>
<keyword evidence="2" id="KW-0472">Membrane</keyword>
<evidence type="ECO:0000256" key="1">
    <source>
        <dbReference type="SAM" id="MobiDB-lite"/>
    </source>
</evidence>
<gene>
    <name evidence="4" type="ORF">M5D96_012796</name>
</gene>
<dbReference type="GO" id="GO:0022008">
    <property type="term" value="P:neurogenesis"/>
    <property type="evidence" value="ECO:0007669"/>
    <property type="project" value="TreeGrafter"/>
</dbReference>
<dbReference type="PANTHER" id="PTHR45774:SF3">
    <property type="entry name" value="BTB (POZ) DOMAIN-CONTAINING 2B-RELATED"/>
    <property type="match status" value="1"/>
</dbReference>
<dbReference type="AlphaFoldDB" id="A0A9P9YD92"/>
<dbReference type="EMBL" id="JAMKOV010000073">
    <property type="protein sequence ID" value="KAI8034433.1"/>
    <property type="molecule type" value="Genomic_DNA"/>
</dbReference>
<dbReference type="Pfam" id="PF07707">
    <property type="entry name" value="BACK"/>
    <property type="match status" value="1"/>
</dbReference>
<dbReference type="GO" id="GO:0000932">
    <property type="term" value="C:P-body"/>
    <property type="evidence" value="ECO:0007669"/>
    <property type="project" value="TreeGrafter"/>
</dbReference>
<dbReference type="SMART" id="SM00225">
    <property type="entry name" value="BTB"/>
    <property type="match status" value="1"/>
</dbReference>
<feature type="domain" description="BTB" evidence="3">
    <location>
        <begin position="26"/>
        <end position="98"/>
    </location>
</feature>
<dbReference type="Gene3D" id="3.30.710.10">
    <property type="entry name" value="Potassium Channel Kv1.1, Chain A"/>
    <property type="match status" value="1"/>
</dbReference>
<dbReference type="FunFam" id="3.30.710.10:FF:000169">
    <property type="entry name" value="BTB/POZ domain-containing protein 2"/>
    <property type="match status" value="1"/>
</dbReference>
<evidence type="ECO:0000313" key="5">
    <source>
        <dbReference type="Proteomes" id="UP001059596"/>
    </source>
</evidence>
<sequence>MDLDWQNSLTELKDRGQYLLHSEKWADCRFLVGSGSSPSQRLIAGHKLLLAMASPVFERMFYGNLPDKTDPIVIPDVQPEAFEAMLEYIYTDRITIGSFDKACELCYVAKKYMLPHVVTRCTHFLWADLSPKNACRAYEFAKLFDEPRLMQSSMDLIAANTREVLSDPSFLDIEVSTLMAILDQNRLNIDSELDLFNCLLKFASERGILNESGQDEGAGGGQVLTKESPDNTGGHVLVEEIKMEPDVAAMVQHMHQDDEGDSFETDAGMSSTSSSAAAAAAAAVAAAAAAAAAAASASTAGSPPLDVASGSDDLVIIDSDASADAAANMINIMDAQRTILDGAMLRQAVKKIRFLTMTPQQFAEGPARSKLLQQHEALSILIKISSPTLNDCHMPEGFCVSRSTRNFYESGHRHGQREQSTSYRTGAAPSGGLCFPGPGPAVRPGCGGLMMGNAPRFGSISAGFGFAGEELVMRAPEPVGVPSDAAPAPATLRCFGEGYEGGAGVAAPANEDDGGGERAGPGPAPAGGAASGGAGSGSGSAAGNSHNDMVRAYCMRSLTRQFDFRNTSVTDAGVTFQVDTNIWILGVQVPTRVLCGELMTSAGFTERYTEVLYAHIQDMHGSRITYTHCTARVRYDSLLDITFDRPVYIYRNQIYKIYVVFNKTGWYPMYSCVPDANCHRVKFMFNVGNPTESVRDGLIYAIISPRRRTMAATWSTESGAMISLANFCIFDVIGLASLAILATLAPLAIEMN</sequence>
<feature type="region of interest" description="Disordered" evidence="1">
    <location>
        <begin position="504"/>
        <end position="543"/>
    </location>
</feature>
<keyword evidence="5" id="KW-1185">Reference proteome</keyword>
<proteinExistence type="predicted"/>
<reference evidence="4" key="1">
    <citation type="journal article" date="2023" name="Genome Biol. Evol.">
        <title>Long-read-based Genome Assembly of Drosophila gunungcola Reveals Fewer Chemosensory Genes in Flower-breeding Species.</title>
        <authorList>
            <person name="Negi A."/>
            <person name="Liao B.Y."/>
            <person name="Yeh S.D."/>
        </authorList>
    </citation>
    <scope>NUCLEOTIDE SEQUENCE</scope>
    <source>
        <strain evidence="4">Sukarami</strain>
    </source>
</reference>
<feature type="region of interest" description="Disordered" evidence="1">
    <location>
        <begin position="211"/>
        <end position="232"/>
    </location>
</feature>
<accession>A0A9P9YD92</accession>
<feature type="compositionally biased region" description="Gly residues" evidence="1">
    <location>
        <begin position="529"/>
        <end position="540"/>
    </location>
</feature>
<dbReference type="SMART" id="SM00875">
    <property type="entry name" value="BACK"/>
    <property type="match status" value="1"/>
</dbReference>
<dbReference type="InterPro" id="IPR011333">
    <property type="entry name" value="SKP1/BTB/POZ_sf"/>
</dbReference>
<comment type="caution">
    <text evidence="4">The sequence shown here is derived from an EMBL/GenBank/DDBJ whole genome shotgun (WGS) entry which is preliminary data.</text>
</comment>
<name>A0A9P9YD92_9MUSC</name>
<evidence type="ECO:0000259" key="3">
    <source>
        <dbReference type="PROSITE" id="PS50097"/>
    </source>
</evidence>
<dbReference type="GO" id="GO:0005829">
    <property type="term" value="C:cytosol"/>
    <property type="evidence" value="ECO:0007669"/>
    <property type="project" value="TreeGrafter"/>
</dbReference>
<dbReference type="InterPro" id="IPR011705">
    <property type="entry name" value="BACK"/>
</dbReference>
<organism evidence="4 5">
    <name type="scientific">Drosophila gunungcola</name>
    <name type="common">fruit fly</name>
    <dbReference type="NCBI Taxonomy" id="103775"/>
    <lineage>
        <taxon>Eukaryota</taxon>
        <taxon>Metazoa</taxon>
        <taxon>Ecdysozoa</taxon>
        <taxon>Arthropoda</taxon>
        <taxon>Hexapoda</taxon>
        <taxon>Insecta</taxon>
        <taxon>Pterygota</taxon>
        <taxon>Neoptera</taxon>
        <taxon>Endopterygota</taxon>
        <taxon>Diptera</taxon>
        <taxon>Brachycera</taxon>
        <taxon>Muscomorpha</taxon>
        <taxon>Ephydroidea</taxon>
        <taxon>Drosophilidae</taxon>
        <taxon>Drosophila</taxon>
        <taxon>Sophophora</taxon>
    </lineage>
</organism>
<dbReference type="Proteomes" id="UP001059596">
    <property type="component" value="Unassembled WGS sequence"/>
</dbReference>
<dbReference type="Pfam" id="PF00651">
    <property type="entry name" value="BTB"/>
    <property type="match status" value="1"/>
</dbReference>
<keyword evidence="2" id="KW-1133">Transmembrane helix</keyword>
<feature type="region of interest" description="Disordered" evidence="1">
    <location>
        <begin position="410"/>
        <end position="435"/>
    </location>
</feature>
<evidence type="ECO:0000256" key="2">
    <source>
        <dbReference type="SAM" id="Phobius"/>
    </source>
</evidence>
<dbReference type="SUPFAM" id="SSF54695">
    <property type="entry name" value="POZ domain"/>
    <property type="match status" value="1"/>
</dbReference>
<dbReference type="Gene3D" id="1.25.40.420">
    <property type="match status" value="1"/>
</dbReference>
<dbReference type="PROSITE" id="PS50097">
    <property type="entry name" value="BTB"/>
    <property type="match status" value="1"/>
</dbReference>
<dbReference type="InterPro" id="IPR000210">
    <property type="entry name" value="BTB/POZ_dom"/>
</dbReference>